<dbReference type="Gene3D" id="6.10.140.2220">
    <property type="match status" value="1"/>
</dbReference>
<protein>
    <recommendedName>
        <fullName evidence="5">MYND-type domain-containing protein</fullName>
    </recommendedName>
</protein>
<dbReference type="SUPFAM" id="SSF144232">
    <property type="entry name" value="HIT/MYND zinc finger-like"/>
    <property type="match status" value="1"/>
</dbReference>
<dbReference type="OrthoDB" id="437457at2759"/>
<dbReference type="GeneID" id="54562949"/>
<dbReference type="PROSITE" id="PS50865">
    <property type="entry name" value="ZF_MYND_2"/>
    <property type="match status" value="1"/>
</dbReference>
<keyword evidence="2 4" id="KW-0863">Zinc-finger</keyword>
<organism evidence="6 7">
    <name type="scientific">Zasmidium cellare ATCC 36951</name>
    <dbReference type="NCBI Taxonomy" id="1080233"/>
    <lineage>
        <taxon>Eukaryota</taxon>
        <taxon>Fungi</taxon>
        <taxon>Dikarya</taxon>
        <taxon>Ascomycota</taxon>
        <taxon>Pezizomycotina</taxon>
        <taxon>Dothideomycetes</taxon>
        <taxon>Dothideomycetidae</taxon>
        <taxon>Mycosphaerellales</taxon>
        <taxon>Mycosphaerellaceae</taxon>
        <taxon>Zasmidium</taxon>
    </lineage>
</organism>
<dbReference type="Proteomes" id="UP000799537">
    <property type="component" value="Unassembled WGS sequence"/>
</dbReference>
<keyword evidence="3" id="KW-0862">Zinc</keyword>
<dbReference type="AlphaFoldDB" id="A0A6A6BXR8"/>
<name>A0A6A6BXR8_ZASCE</name>
<gene>
    <name evidence="6" type="ORF">M409DRAFT_29911</name>
</gene>
<evidence type="ECO:0000313" key="6">
    <source>
        <dbReference type="EMBL" id="KAF2159591.1"/>
    </source>
</evidence>
<keyword evidence="7" id="KW-1185">Reference proteome</keyword>
<evidence type="ECO:0000256" key="3">
    <source>
        <dbReference type="ARBA" id="ARBA00022833"/>
    </source>
</evidence>
<keyword evidence="1" id="KW-0479">Metal-binding</keyword>
<dbReference type="GO" id="GO:0008270">
    <property type="term" value="F:zinc ion binding"/>
    <property type="evidence" value="ECO:0007669"/>
    <property type="project" value="UniProtKB-KW"/>
</dbReference>
<evidence type="ECO:0000256" key="1">
    <source>
        <dbReference type="ARBA" id="ARBA00022723"/>
    </source>
</evidence>
<proteinExistence type="predicted"/>
<dbReference type="EMBL" id="ML993635">
    <property type="protein sequence ID" value="KAF2159591.1"/>
    <property type="molecule type" value="Genomic_DNA"/>
</dbReference>
<dbReference type="InterPro" id="IPR002893">
    <property type="entry name" value="Znf_MYND"/>
</dbReference>
<evidence type="ECO:0000256" key="2">
    <source>
        <dbReference type="ARBA" id="ARBA00022771"/>
    </source>
</evidence>
<sequence length="264" mass="29709">MSASPPPMEGPSRNCGHCSAAASQHCAGCRNIKYCDRNWQKKDWHLHKHLCKTFADFAEPPGPNLRRIIILPESSDKPHFAWMETYKVEGREDYEDPDSINDKLGVRYYDQEEGGEMSEFGGIFGENSSVDYALDIVLGKRCNGELLDHSLNMLCGCDTCPVNLNKCLDNLTSGHAKSMGVLGRGDKAIFATSNVVESMFVRDADCSDLTLAIKGWVAYEELSRRQRAAMRTLNHPGYIDMEKMEEMEEMFRAKAQSKQQHNSD</sequence>
<evidence type="ECO:0000313" key="7">
    <source>
        <dbReference type="Proteomes" id="UP000799537"/>
    </source>
</evidence>
<dbReference type="Pfam" id="PF01753">
    <property type="entry name" value="zf-MYND"/>
    <property type="match status" value="1"/>
</dbReference>
<feature type="domain" description="MYND-type" evidence="5">
    <location>
        <begin position="15"/>
        <end position="51"/>
    </location>
</feature>
<accession>A0A6A6BXR8</accession>
<reference evidence="6" key="1">
    <citation type="journal article" date="2020" name="Stud. Mycol.">
        <title>101 Dothideomycetes genomes: a test case for predicting lifestyles and emergence of pathogens.</title>
        <authorList>
            <person name="Haridas S."/>
            <person name="Albert R."/>
            <person name="Binder M."/>
            <person name="Bloem J."/>
            <person name="Labutti K."/>
            <person name="Salamov A."/>
            <person name="Andreopoulos B."/>
            <person name="Baker S."/>
            <person name="Barry K."/>
            <person name="Bills G."/>
            <person name="Bluhm B."/>
            <person name="Cannon C."/>
            <person name="Castanera R."/>
            <person name="Culley D."/>
            <person name="Daum C."/>
            <person name="Ezra D."/>
            <person name="Gonzalez J."/>
            <person name="Henrissat B."/>
            <person name="Kuo A."/>
            <person name="Liang C."/>
            <person name="Lipzen A."/>
            <person name="Lutzoni F."/>
            <person name="Magnuson J."/>
            <person name="Mondo S."/>
            <person name="Nolan M."/>
            <person name="Ohm R."/>
            <person name="Pangilinan J."/>
            <person name="Park H.-J."/>
            <person name="Ramirez L."/>
            <person name="Alfaro M."/>
            <person name="Sun H."/>
            <person name="Tritt A."/>
            <person name="Yoshinaga Y."/>
            <person name="Zwiers L.-H."/>
            <person name="Turgeon B."/>
            <person name="Goodwin S."/>
            <person name="Spatafora J."/>
            <person name="Crous P."/>
            <person name="Grigoriev I."/>
        </authorList>
    </citation>
    <scope>NUCLEOTIDE SEQUENCE</scope>
    <source>
        <strain evidence="6">ATCC 36951</strain>
    </source>
</reference>
<evidence type="ECO:0000259" key="5">
    <source>
        <dbReference type="PROSITE" id="PS50865"/>
    </source>
</evidence>
<dbReference type="RefSeq" id="XP_033660480.1">
    <property type="nucleotide sequence ID" value="XM_033809677.1"/>
</dbReference>
<evidence type="ECO:0000256" key="4">
    <source>
        <dbReference type="PROSITE-ProRule" id="PRU00134"/>
    </source>
</evidence>